<evidence type="ECO:0008006" key="4">
    <source>
        <dbReference type="Google" id="ProtNLM"/>
    </source>
</evidence>
<sequence length="417" mass="45548">MQSGFRGFRGMQVHAVPDADRAIDASGRKLPWGYDVDPSAAASPERREPVEKGPFGRSQRRSRSGLTRSRSRTAEPKREEDRIRTEQLAAEDAVFGGLRKVVKEEESTARGGREALTEVDGNAVSQPRTPARETGEQEATEVLLFGFADESQWAAIDFYERVSGGSILEDYERHAPTQRNDISRSLSRTGRRHSLSRAALKKKNTFAGGSHWIKVTFNSREAAELACARSPHIIKGSLVYAEPWQGRGPGRDEHIPATQAGAQISDPTLPSTFSRNTAFLEGSPNGSSTTATSATAMSTPGPSSRRNADAVPDRQLPFQPSSALAATPAPQTPATARRRGRIEGATPARVRPADLALLPKPPKQSWSVWLGTSEVIGSSVPKREDGSFDFDRASLYWRIFYLLDGWLGTDFCGMKID</sequence>
<dbReference type="EMBL" id="MU001641">
    <property type="protein sequence ID" value="KAF2479373.1"/>
    <property type="molecule type" value="Genomic_DNA"/>
</dbReference>
<dbReference type="RefSeq" id="XP_033585943.1">
    <property type="nucleotide sequence ID" value="XM_033731685.1"/>
</dbReference>
<keyword evidence="3" id="KW-1185">Reference proteome</keyword>
<proteinExistence type="predicted"/>
<reference evidence="2" key="1">
    <citation type="journal article" date="2020" name="Stud. Mycol.">
        <title>101 Dothideomycetes genomes: a test case for predicting lifestyles and emergence of pathogens.</title>
        <authorList>
            <person name="Haridas S."/>
            <person name="Albert R."/>
            <person name="Binder M."/>
            <person name="Bloem J."/>
            <person name="Labutti K."/>
            <person name="Salamov A."/>
            <person name="Andreopoulos B."/>
            <person name="Baker S."/>
            <person name="Barry K."/>
            <person name="Bills G."/>
            <person name="Bluhm B."/>
            <person name="Cannon C."/>
            <person name="Castanera R."/>
            <person name="Culley D."/>
            <person name="Daum C."/>
            <person name="Ezra D."/>
            <person name="Gonzalez J."/>
            <person name="Henrissat B."/>
            <person name="Kuo A."/>
            <person name="Liang C."/>
            <person name="Lipzen A."/>
            <person name="Lutzoni F."/>
            <person name="Magnuson J."/>
            <person name="Mondo S."/>
            <person name="Nolan M."/>
            <person name="Ohm R."/>
            <person name="Pangilinan J."/>
            <person name="Park H.-J."/>
            <person name="Ramirez L."/>
            <person name="Alfaro M."/>
            <person name="Sun H."/>
            <person name="Tritt A."/>
            <person name="Yoshinaga Y."/>
            <person name="Zwiers L.-H."/>
            <person name="Turgeon B."/>
            <person name="Goodwin S."/>
            <person name="Spatafora J."/>
            <person name="Crous P."/>
            <person name="Grigoriev I."/>
        </authorList>
    </citation>
    <scope>NUCLEOTIDE SEQUENCE</scope>
    <source>
        <strain evidence="2">CBS 113389</strain>
    </source>
</reference>
<name>A0A6A6PIL5_9PEZI</name>
<organism evidence="2 3">
    <name type="scientific">Neohortaea acidophila</name>
    <dbReference type="NCBI Taxonomy" id="245834"/>
    <lineage>
        <taxon>Eukaryota</taxon>
        <taxon>Fungi</taxon>
        <taxon>Dikarya</taxon>
        <taxon>Ascomycota</taxon>
        <taxon>Pezizomycotina</taxon>
        <taxon>Dothideomycetes</taxon>
        <taxon>Dothideomycetidae</taxon>
        <taxon>Mycosphaerellales</taxon>
        <taxon>Teratosphaeriaceae</taxon>
        <taxon>Neohortaea</taxon>
    </lineage>
</organism>
<evidence type="ECO:0000313" key="3">
    <source>
        <dbReference type="Proteomes" id="UP000799767"/>
    </source>
</evidence>
<dbReference type="OrthoDB" id="8033832at2759"/>
<feature type="compositionally biased region" description="Low complexity" evidence="1">
    <location>
        <begin position="282"/>
        <end position="304"/>
    </location>
</feature>
<dbReference type="GeneID" id="54472687"/>
<dbReference type="InterPro" id="IPR012677">
    <property type="entry name" value="Nucleotide-bd_a/b_plait_sf"/>
</dbReference>
<feature type="compositionally biased region" description="Polar residues" evidence="1">
    <location>
        <begin position="260"/>
        <end position="277"/>
    </location>
</feature>
<feature type="compositionally biased region" description="Basic and acidic residues" evidence="1">
    <location>
        <begin position="72"/>
        <end position="85"/>
    </location>
</feature>
<dbReference type="Gene3D" id="3.30.70.330">
    <property type="match status" value="1"/>
</dbReference>
<gene>
    <name evidence="2" type="ORF">BDY17DRAFT_257445</name>
</gene>
<dbReference type="AlphaFoldDB" id="A0A6A6PIL5"/>
<feature type="region of interest" description="Disordered" evidence="1">
    <location>
        <begin position="26"/>
        <end position="86"/>
    </location>
</feature>
<feature type="region of interest" description="Disordered" evidence="1">
    <location>
        <begin position="260"/>
        <end position="346"/>
    </location>
</feature>
<protein>
    <recommendedName>
        <fullName evidence="4">Nucleoporin NUP53</fullName>
    </recommendedName>
</protein>
<dbReference type="Proteomes" id="UP000799767">
    <property type="component" value="Unassembled WGS sequence"/>
</dbReference>
<evidence type="ECO:0000256" key="1">
    <source>
        <dbReference type="SAM" id="MobiDB-lite"/>
    </source>
</evidence>
<accession>A0A6A6PIL5</accession>
<feature type="compositionally biased region" description="Low complexity" evidence="1">
    <location>
        <begin position="323"/>
        <end position="335"/>
    </location>
</feature>
<evidence type="ECO:0000313" key="2">
    <source>
        <dbReference type="EMBL" id="KAF2479373.1"/>
    </source>
</evidence>